<dbReference type="CDD" id="cd01647">
    <property type="entry name" value="RT_LTR"/>
    <property type="match status" value="1"/>
</dbReference>
<dbReference type="InParanoid" id="A0A5N4A7G5"/>
<feature type="region of interest" description="Disordered" evidence="1">
    <location>
        <begin position="234"/>
        <end position="282"/>
    </location>
</feature>
<keyword evidence="4" id="KW-1185">Reference proteome</keyword>
<proteinExistence type="predicted"/>
<evidence type="ECO:0000313" key="3">
    <source>
        <dbReference type="EMBL" id="KAB0793260.1"/>
    </source>
</evidence>
<dbReference type="PANTHER" id="PTHR37984:SF12">
    <property type="entry name" value="RIBONUCLEASE H"/>
    <property type="match status" value="1"/>
</dbReference>
<dbReference type="PANTHER" id="PTHR37984">
    <property type="entry name" value="PROTEIN CBG26694"/>
    <property type="match status" value="1"/>
</dbReference>
<name>A0A5N4A7G5_PHOPY</name>
<protein>
    <recommendedName>
        <fullName evidence="2">Reverse transcriptase domain-containing protein</fullName>
    </recommendedName>
</protein>
<feature type="compositionally biased region" description="Basic and acidic residues" evidence="1">
    <location>
        <begin position="782"/>
        <end position="797"/>
    </location>
</feature>
<dbReference type="SUPFAM" id="SSF50630">
    <property type="entry name" value="Acid proteases"/>
    <property type="match status" value="1"/>
</dbReference>
<dbReference type="SUPFAM" id="SSF56672">
    <property type="entry name" value="DNA/RNA polymerases"/>
    <property type="match status" value="1"/>
</dbReference>
<dbReference type="InterPro" id="IPR021109">
    <property type="entry name" value="Peptidase_aspartic_dom_sf"/>
</dbReference>
<evidence type="ECO:0000313" key="4">
    <source>
        <dbReference type="Proteomes" id="UP000327044"/>
    </source>
</evidence>
<dbReference type="Pfam" id="PF00078">
    <property type="entry name" value="RVT_1"/>
    <property type="match status" value="1"/>
</dbReference>
<dbReference type="GO" id="GO:0071897">
    <property type="term" value="P:DNA biosynthetic process"/>
    <property type="evidence" value="ECO:0007669"/>
    <property type="project" value="UniProtKB-ARBA"/>
</dbReference>
<sequence>MAFLGNIEQFNTAAPETWNIYVQRVKFYLEANGVTDAGKKRAVFLSVCGEQTFQIARSLCIPNELADTSFDRLIDLLSTHFNPKQSEIVQRFLFNKRNQKEGETVSAWVAELRKIGGLCNYGVELERQIRDRIVCGARNEALQRRLLSEPNLTFQMAFDTATATENAASQVVELRKVPGQSEINKTEVHKESTPMKCWRCTANHDPTACRWKDADCRFCSKKGHIERACLSRRNRGNGNKANEGKRVSAAQNSSRGRSNERDHKTGQHQVKSEPPTNSDDGEDDYYYFGLHNVGRGEAPYRVLLSVNDRQCEFEIDSGASFTVMAQSCFERLFAGDTPRLNNIQLSLRDWQKKDIAILGECEVRVSFNKHSKTLPLVVTKGDNISLLGRNWFEALGIKLSMNAVATVDTNIERVLQQFSDVFDNNLGNFRGKPVKLEIDSTVRPIRLKARNVAFALRPKIEAEVEKLIRQGILEPCENPTWTTPIVPVVKSDGSIRICADYKCTLNKALQDDPYPMPTTQEIIAALNGAKVFAKLDMAQAYQQLKVDDESAKLQTIITQRGTYMVRRLCFGIKVAPQIFQRFINDRLAGENKPVPQMSSPRLVRWALFLSNYDYKLIHKPGKDISHADALSRLPADAAETEYASYERMGEVFMLENMPETPLNAERVAELTGRDPVMSRIRDFIQNGWPHNLEDGLEEEQVRPFKARRDELSTYKNCILWARKFGGSDEPRWQQEQIVRQLGPVTYETIDERGRTQKRHVDHLRRSSPETTEESDNNDSLLQEERSQEQMTRDRPEDLAVTEQLPTINQRPQRNARLPEKFRDFVMTSRKGGMSCIEHGKPGLRVRKTSSMDEEDGRL</sequence>
<dbReference type="AlphaFoldDB" id="A0A5N4A7G5"/>
<dbReference type="EMBL" id="VVIM01000009">
    <property type="protein sequence ID" value="KAB0793260.1"/>
    <property type="molecule type" value="Genomic_DNA"/>
</dbReference>
<dbReference type="InterPro" id="IPR050951">
    <property type="entry name" value="Retrovirus_Pol_polyprotein"/>
</dbReference>
<comment type="caution">
    <text evidence="3">The sequence shown here is derived from an EMBL/GenBank/DDBJ whole genome shotgun (WGS) entry which is preliminary data.</text>
</comment>
<feature type="region of interest" description="Disordered" evidence="1">
    <location>
        <begin position="749"/>
        <end position="820"/>
    </location>
</feature>
<feature type="domain" description="Reverse transcriptase" evidence="2">
    <location>
        <begin position="490"/>
        <end position="587"/>
    </location>
</feature>
<accession>A0A5N4A7G5</accession>
<reference evidence="3 4" key="1">
    <citation type="journal article" date="2018" name="Elife">
        <title>Firefly genomes illuminate parallel origins of bioluminescence in beetles.</title>
        <authorList>
            <person name="Fallon T.R."/>
            <person name="Lower S.E."/>
            <person name="Chang C.H."/>
            <person name="Bessho-Uehara M."/>
            <person name="Martin G.J."/>
            <person name="Bewick A.J."/>
            <person name="Behringer M."/>
            <person name="Debat H.J."/>
            <person name="Wong I."/>
            <person name="Day J.C."/>
            <person name="Suvorov A."/>
            <person name="Silva C.J."/>
            <person name="Stanger-Hall K.F."/>
            <person name="Hall D.W."/>
            <person name="Schmitz R.J."/>
            <person name="Nelson D.R."/>
            <person name="Lewis S.M."/>
            <person name="Shigenobu S."/>
            <person name="Bybee S.M."/>
            <person name="Larracuente A.M."/>
            <person name="Oba Y."/>
            <person name="Weng J.K."/>
        </authorList>
    </citation>
    <scope>NUCLEOTIDE SEQUENCE [LARGE SCALE GENOMIC DNA]</scope>
    <source>
        <strain evidence="3">1611_PpyrPB1</strain>
        <tissue evidence="3">Whole body</tissue>
    </source>
</reference>
<feature type="compositionally biased region" description="Polar residues" evidence="1">
    <location>
        <begin position="803"/>
        <end position="812"/>
    </location>
</feature>
<gene>
    <name evidence="3" type="ORF">PPYR_12880</name>
</gene>
<dbReference type="InterPro" id="IPR000477">
    <property type="entry name" value="RT_dom"/>
</dbReference>
<evidence type="ECO:0000259" key="2">
    <source>
        <dbReference type="Pfam" id="PF00078"/>
    </source>
</evidence>
<dbReference type="Gene3D" id="2.40.70.10">
    <property type="entry name" value="Acid Proteases"/>
    <property type="match status" value="1"/>
</dbReference>
<dbReference type="InterPro" id="IPR043128">
    <property type="entry name" value="Rev_trsase/Diguanyl_cyclase"/>
</dbReference>
<dbReference type="Proteomes" id="UP000327044">
    <property type="component" value="Unassembled WGS sequence"/>
</dbReference>
<dbReference type="InterPro" id="IPR043502">
    <property type="entry name" value="DNA/RNA_pol_sf"/>
</dbReference>
<evidence type="ECO:0000256" key="1">
    <source>
        <dbReference type="SAM" id="MobiDB-lite"/>
    </source>
</evidence>
<dbReference type="Gene3D" id="3.30.70.270">
    <property type="match status" value="1"/>
</dbReference>
<feature type="region of interest" description="Disordered" evidence="1">
    <location>
        <begin position="832"/>
        <end position="858"/>
    </location>
</feature>
<organism evidence="3 4">
    <name type="scientific">Photinus pyralis</name>
    <name type="common">Common eastern firefly</name>
    <name type="synonym">Lampyris pyralis</name>
    <dbReference type="NCBI Taxonomy" id="7054"/>
    <lineage>
        <taxon>Eukaryota</taxon>
        <taxon>Metazoa</taxon>
        <taxon>Ecdysozoa</taxon>
        <taxon>Arthropoda</taxon>
        <taxon>Hexapoda</taxon>
        <taxon>Insecta</taxon>
        <taxon>Pterygota</taxon>
        <taxon>Neoptera</taxon>
        <taxon>Endopterygota</taxon>
        <taxon>Coleoptera</taxon>
        <taxon>Polyphaga</taxon>
        <taxon>Elateriformia</taxon>
        <taxon>Elateroidea</taxon>
        <taxon>Lampyridae</taxon>
        <taxon>Lampyrinae</taxon>
        <taxon>Photinus</taxon>
    </lineage>
</organism>
<dbReference type="Gene3D" id="3.10.10.10">
    <property type="entry name" value="HIV Type 1 Reverse Transcriptase, subunit A, domain 1"/>
    <property type="match status" value="1"/>
</dbReference>